<reference evidence="2 3" key="1">
    <citation type="submission" date="2020-06" db="EMBL/GenBank/DDBJ databases">
        <title>Schlegella sp. ID0723 isolated from air conditioner.</title>
        <authorList>
            <person name="Kim D.Y."/>
            <person name="Kim D.-U."/>
        </authorList>
    </citation>
    <scope>NUCLEOTIDE SEQUENCE [LARGE SCALE GENOMIC DNA]</scope>
    <source>
        <strain evidence="2 3">ID0723</strain>
    </source>
</reference>
<dbReference type="EMBL" id="JABWMJ010000027">
    <property type="protein sequence ID" value="NUZ09077.1"/>
    <property type="molecule type" value="Genomic_DNA"/>
</dbReference>
<dbReference type="RefSeq" id="WP_176071931.1">
    <property type="nucleotide sequence ID" value="NZ_JABWMJ010000027.1"/>
</dbReference>
<sequence length="122" mass="12671">MIRIFLSTLLAAAIASPALAAEDHKPAHGGVVVETKAGDMELVAKPDRMVLHLSDHGKPMKLTSGTGKITVFNGNEKAEAPLMLVGDTLEAKGSFKVPAGTKVLADVSLNGKPAVAARFTLK</sequence>
<feature type="signal peptide" evidence="1">
    <location>
        <begin position="1"/>
        <end position="20"/>
    </location>
</feature>
<protein>
    <submittedName>
        <fullName evidence="2">Uncharacterized protein</fullName>
    </submittedName>
</protein>
<dbReference type="Proteomes" id="UP000529637">
    <property type="component" value="Unassembled WGS sequence"/>
</dbReference>
<comment type="caution">
    <text evidence="2">The sequence shown here is derived from an EMBL/GenBank/DDBJ whole genome shotgun (WGS) entry which is preliminary data.</text>
</comment>
<keyword evidence="3" id="KW-1185">Reference proteome</keyword>
<feature type="chain" id="PRO_5031314786" evidence="1">
    <location>
        <begin position="21"/>
        <end position="122"/>
    </location>
</feature>
<dbReference type="AlphaFoldDB" id="A0A7Y6TZF0"/>
<proteinExistence type="predicted"/>
<accession>A0A7Y6TZF0</accession>
<name>A0A7Y6TZF0_9BURK</name>
<gene>
    <name evidence="2" type="ORF">HQN59_25385</name>
</gene>
<keyword evidence="1" id="KW-0732">Signal</keyword>
<evidence type="ECO:0000313" key="3">
    <source>
        <dbReference type="Proteomes" id="UP000529637"/>
    </source>
</evidence>
<evidence type="ECO:0000256" key="1">
    <source>
        <dbReference type="SAM" id="SignalP"/>
    </source>
</evidence>
<organism evidence="2 3">
    <name type="scientific">Piscinibacter koreensis</name>
    <dbReference type="NCBI Taxonomy" id="2742824"/>
    <lineage>
        <taxon>Bacteria</taxon>
        <taxon>Pseudomonadati</taxon>
        <taxon>Pseudomonadota</taxon>
        <taxon>Betaproteobacteria</taxon>
        <taxon>Burkholderiales</taxon>
        <taxon>Sphaerotilaceae</taxon>
        <taxon>Piscinibacter</taxon>
    </lineage>
</organism>
<evidence type="ECO:0000313" key="2">
    <source>
        <dbReference type="EMBL" id="NUZ09077.1"/>
    </source>
</evidence>